<name>A0A8H2VNN0_9HELO</name>
<reference evidence="1" key="1">
    <citation type="submission" date="2020-10" db="EMBL/GenBank/DDBJ databases">
        <authorList>
            <person name="Kusch S."/>
        </authorList>
    </citation>
    <scope>NUCLEOTIDE SEQUENCE</scope>
    <source>
        <strain evidence="1">SwB9</strain>
    </source>
</reference>
<keyword evidence="2" id="KW-1185">Reference proteome</keyword>
<dbReference type="AlphaFoldDB" id="A0A8H2VNN0"/>
<proteinExistence type="predicted"/>
<sequence>MPTRAQLEEYASGVNEEVGKHFAYRAAIAIHDLICLSENEQRHDADLISVGKIFDFTPAPMMQERVRLSNYLLALDTVIPRYWAVRLQISCLEYADRCDIFRNQLNYLENSPNNGDSSKGEYEYLIRASAEARTKILGDINRARNFIVPDEQNALQWAFEIMAHQGPPEDLWFIKSLKNYYQISRPIMDGVSIEPSEFGDIDRDETWCVATGTWGPPSRLRPVRIVPSQVSTDEWGALFPITPYGKPYHPENGLMLDRQIAENYEACRISIIPSSRDHHGVMAWEIRVLDSNLLQCRHEELGCSFESLHTRPLEFLNLCKPRQDFMQFQFLLCLAISSGKNFGKERMDLEVSQGCRSWGLLIEGGGIFRVRKAVLQEMDQYSGRRLPGHHTSKISIMAPLLARIFNVEEPNED</sequence>
<evidence type="ECO:0000313" key="2">
    <source>
        <dbReference type="Proteomes" id="UP000624404"/>
    </source>
</evidence>
<organism evidence="1 2">
    <name type="scientific">Sclerotinia trifoliorum</name>
    <dbReference type="NCBI Taxonomy" id="28548"/>
    <lineage>
        <taxon>Eukaryota</taxon>
        <taxon>Fungi</taxon>
        <taxon>Dikarya</taxon>
        <taxon>Ascomycota</taxon>
        <taxon>Pezizomycotina</taxon>
        <taxon>Leotiomycetes</taxon>
        <taxon>Helotiales</taxon>
        <taxon>Sclerotiniaceae</taxon>
        <taxon>Sclerotinia</taxon>
    </lineage>
</organism>
<protein>
    <submittedName>
        <fullName evidence="1">25fb7284-b81c-4aff-a14a-737e9b187636-CDS</fullName>
    </submittedName>
</protein>
<gene>
    <name evidence="1" type="ORF">SCLTRI_LOCUS1320</name>
</gene>
<dbReference type="EMBL" id="CAJHIA010000006">
    <property type="protein sequence ID" value="CAD6441534.1"/>
    <property type="molecule type" value="Genomic_DNA"/>
</dbReference>
<evidence type="ECO:0000313" key="1">
    <source>
        <dbReference type="EMBL" id="CAD6441534.1"/>
    </source>
</evidence>
<dbReference type="Proteomes" id="UP000624404">
    <property type="component" value="Unassembled WGS sequence"/>
</dbReference>
<accession>A0A8H2VNN0</accession>
<comment type="caution">
    <text evidence="1">The sequence shown here is derived from an EMBL/GenBank/DDBJ whole genome shotgun (WGS) entry which is preliminary data.</text>
</comment>
<dbReference type="OrthoDB" id="5386595at2759"/>